<dbReference type="InterPro" id="IPR013783">
    <property type="entry name" value="Ig-like_fold"/>
</dbReference>
<evidence type="ECO:0000313" key="3">
    <source>
        <dbReference type="Proteomes" id="UP000077262"/>
    </source>
</evidence>
<accession>A0A177JZS1</accession>
<reference evidence="2 3" key="1">
    <citation type="submission" date="2016-02" db="EMBL/GenBank/DDBJ databases">
        <authorList>
            <person name="Wen L."/>
            <person name="He K."/>
            <person name="Yang H."/>
        </authorList>
    </citation>
    <scope>NUCLEOTIDE SEQUENCE [LARGE SCALE GENOMIC DNA]</scope>
    <source>
        <strain evidence="2 3">CD09_2</strain>
    </source>
</reference>
<evidence type="ECO:0000259" key="1">
    <source>
        <dbReference type="Pfam" id="PF09099"/>
    </source>
</evidence>
<dbReference type="Pfam" id="PF09099">
    <property type="entry name" value="Qn_am_d_aIII"/>
    <property type="match status" value="1"/>
</dbReference>
<comment type="caution">
    <text evidence="2">The sequence shown here is derived from an EMBL/GenBank/DDBJ whole genome shotgun (WGS) entry which is preliminary data.</text>
</comment>
<organism evidence="2 3">
    <name type="scientific">Sphingobium yanoikuyae</name>
    <name type="common">Sphingomonas yanoikuyae</name>
    <dbReference type="NCBI Taxonomy" id="13690"/>
    <lineage>
        <taxon>Bacteria</taxon>
        <taxon>Pseudomonadati</taxon>
        <taxon>Pseudomonadota</taxon>
        <taxon>Alphaproteobacteria</taxon>
        <taxon>Sphingomonadales</taxon>
        <taxon>Sphingomonadaceae</taxon>
        <taxon>Sphingobium</taxon>
    </lineage>
</organism>
<dbReference type="EMBL" id="LSTR01000020">
    <property type="protein sequence ID" value="OAH46356.1"/>
    <property type="molecule type" value="Genomic_DNA"/>
</dbReference>
<dbReference type="AlphaFoldDB" id="A0A177JZS1"/>
<protein>
    <recommendedName>
        <fullName evidence="1">Quinohemoprotein amine dehydrogenase alpha subunit domain-containing protein</fullName>
    </recommendedName>
</protein>
<dbReference type="Gene3D" id="2.60.40.10">
    <property type="entry name" value="Immunoglobulins"/>
    <property type="match status" value="1"/>
</dbReference>
<dbReference type="Proteomes" id="UP000077262">
    <property type="component" value="Unassembled WGS sequence"/>
</dbReference>
<dbReference type="InterPro" id="IPR015183">
    <property type="entry name" value="QH-AmDH_asu_dom_III"/>
</dbReference>
<name>A0A177JZS1_SPHYA</name>
<sequence>MEDVMMHGLRGAGVAMMLMLGAQPADAQIETGLTAGAVSVGLSAAIKDLKSVLESMGGELKGVGNSLQANAQNVLLDFDRAIAGNINLTFDKLDTQQQRLYRDAQALTRQLAKAAIEVTNNAGTQARLTIADADILAYNTTYSLPCRTQTPRVVMVTPDALRVGRDMLEVSVRGNFLDSVPDGAVTIGGQVAQIVSRSANEIRLAIPSSVAAAIKTRGSVAISIAAQERRKKMILLFCNTSTVPVTLQAATVLLPKRIYTLTGWLQPTSLKAEKRRETHQFNSGKPSDCDASNDASQNICAPAGWGVAAIADFKVTGRNCGSSAGPASISGARCVLVPGRVKGCGYDGVWPARNCKGRGWVNWKMKVALTRDVRVPMARQSFAVTSGDQASWTFPYTKAPLRDPRWTYGVRIDVIEGDQKQSFDISHAQEVVGPVKGRLVDGVLGITVNDGDL</sequence>
<proteinExistence type="predicted"/>
<gene>
    <name evidence="2" type="ORF">AX777_00350</name>
</gene>
<evidence type="ECO:0000313" key="2">
    <source>
        <dbReference type="EMBL" id="OAH46356.1"/>
    </source>
</evidence>
<feature type="domain" description="Quinohemoprotein amine dehydrogenase alpha subunit" evidence="1">
    <location>
        <begin position="151"/>
        <end position="230"/>
    </location>
</feature>
<dbReference type="CDD" id="cd00102">
    <property type="entry name" value="IPT"/>
    <property type="match status" value="1"/>
</dbReference>